<dbReference type="PANTHER" id="PTHR10492:SF96">
    <property type="entry name" value="ATP-DEPENDENT DNA HELICASE"/>
    <property type="match status" value="1"/>
</dbReference>
<comment type="caution">
    <text evidence="2">The sequence shown here is derived from an EMBL/GenBank/DDBJ whole genome shotgun (WGS) entry which is preliminary data.</text>
</comment>
<dbReference type="InterPro" id="IPR049163">
    <property type="entry name" value="Pif1-like_2B_dom"/>
</dbReference>
<proteinExistence type="predicted"/>
<sequence>MRLQRFGLTSEERKRSETFAKWLLDVGDGKIGEPEEEDQDSSWITIPPEYSVDNDETSLSKLINFIYDDTTLKTPTADSLQEKAIVCPKNATADDVNAKILSNIEGQSKIYLSNDEAIPMGSITSETKLLYPIEYLNTITFPGFPPHELELKVGSPIMMLCNVNLSGARL</sequence>
<reference evidence="2" key="1">
    <citation type="journal article" date="2022" name="Int. J. Mol. Sci.">
        <title>Draft Genome of Tanacetum Coccineum: Genomic Comparison of Closely Related Tanacetum-Family Plants.</title>
        <authorList>
            <person name="Yamashiro T."/>
            <person name="Shiraishi A."/>
            <person name="Nakayama K."/>
            <person name="Satake H."/>
        </authorList>
    </citation>
    <scope>NUCLEOTIDE SEQUENCE</scope>
</reference>
<evidence type="ECO:0000259" key="1">
    <source>
        <dbReference type="Pfam" id="PF21530"/>
    </source>
</evidence>
<protein>
    <submittedName>
        <fullName evidence="2">DNA helicase</fullName>
    </submittedName>
</protein>
<feature type="domain" description="DNA helicase Pif1-like 2B" evidence="1">
    <location>
        <begin position="134"/>
        <end position="166"/>
    </location>
</feature>
<dbReference type="GO" id="GO:0004386">
    <property type="term" value="F:helicase activity"/>
    <property type="evidence" value="ECO:0007669"/>
    <property type="project" value="UniProtKB-KW"/>
</dbReference>
<dbReference type="PANTHER" id="PTHR10492">
    <property type="match status" value="1"/>
</dbReference>
<keyword evidence="3" id="KW-1185">Reference proteome</keyword>
<evidence type="ECO:0000313" key="2">
    <source>
        <dbReference type="EMBL" id="GJT76783.1"/>
    </source>
</evidence>
<name>A0ABQ5GM75_9ASTR</name>
<dbReference type="Proteomes" id="UP001151760">
    <property type="component" value="Unassembled WGS sequence"/>
</dbReference>
<organism evidence="2 3">
    <name type="scientific">Tanacetum coccineum</name>
    <dbReference type="NCBI Taxonomy" id="301880"/>
    <lineage>
        <taxon>Eukaryota</taxon>
        <taxon>Viridiplantae</taxon>
        <taxon>Streptophyta</taxon>
        <taxon>Embryophyta</taxon>
        <taxon>Tracheophyta</taxon>
        <taxon>Spermatophyta</taxon>
        <taxon>Magnoliopsida</taxon>
        <taxon>eudicotyledons</taxon>
        <taxon>Gunneridae</taxon>
        <taxon>Pentapetalae</taxon>
        <taxon>asterids</taxon>
        <taxon>campanulids</taxon>
        <taxon>Asterales</taxon>
        <taxon>Asteraceae</taxon>
        <taxon>Asteroideae</taxon>
        <taxon>Anthemideae</taxon>
        <taxon>Anthemidinae</taxon>
        <taxon>Tanacetum</taxon>
    </lineage>
</organism>
<keyword evidence="2" id="KW-0378">Hydrolase</keyword>
<dbReference type="EMBL" id="BQNB010018655">
    <property type="protein sequence ID" value="GJT76783.1"/>
    <property type="molecule type" value="Genomic_DNA"/>
</dbReference>
<evidence type="ECO:0000313" key="3">
    <source>
        <dbReference type="Proteomes" id="UP001151760"/>
    </source>
</evidence>
<accession>A0ABQ5GM75</accession>
<dbReference type="Pfam" id="PF21530">
    <property type="entry name" value="Pif1_2B_dom"/>
    <property type="match status" value="1"/>
</dbReference>
<reference evidence="2" key="2">
    <citation type="submission" date="2022-01" db="EMBL/GenBank/DDBJ databases">
        <authorList>
            <person name="Yamashiro T."/>
            <person name="Shiraishi A."/>
            <person name="Satake H."/>
            <person name="Nakayama K."/>
        </authorList>
    </citation>
    <scope>NUCLEOTIDE SEQUENCE</scope>
</reference>
<keyword evidence="2" id="KW-0547">Nucleotide-binding</keyword>
<gene>
    <name evidence="2" type="ORF">Tco_1043508</name>
</gene>
<keyword evidence="2" id="KW-0347">Helicase</keyword>
<keyword evidence="2" id="KW-0067">ATP-binding</keyword>